<dbReference type="OrthoDB" id="9807883at2"/>
<comment type="similarity">
    <text evidence="2 10">Belongs to the acyl-CoA dehydrogenase family.</text>
</comment>
<dbReference type="RefSeq" id="WP_116393376.1">
    <property type="nucleotide sequence ID" value="NZ_QUQO01000002.1"/>
</dbReference>
<keyword evidence="5 10" id="KW-0560">Oxidoreductase</keyword>
<dbReference type="GO" id="GO:0016627">
    <property type="term" value="F:oxidoreductase activity, acting on the CH-CH group of donors"/>
    <property type="evidence" value="ECO:0007669"/>
    <property type="project" value="InterPro"/>
</dbReference>
<dbReference type="InterPro" id="IPR006091">
    <property type="entry name" value="Acyl-CoA_Oxase/DH_mid-dom"/>
</dbReference>
<dbReference type="EMBL" id="QUQO01000002">
    <property type="protein sequence ID" value="RFB01660.1"/>
    <property type="molecule type" value="Genomic_DNA"/>
</dbReference>
<dbReference type="Pfam" id="PF12806">
    <property type="entry name" value="Acyl-CoA_dh_C"/>
    <property type="match status" value="1"/>
</dbReference>
<dbReference type="Gene3D" id="1.10.540.10">
    <property type="entry name" value="Acyl-CoA dehydrogenase/oxidase, N-terminal domain"/>
    <property type="match status" value="1"/>
</dbReference>
<organism evidence="15 16">
    <name type="scientific">Parvularcula marina</name>
    <dbReference type="NCBI Taxonomy" id="2292771"/>
    <lineage>
        <taxon>Bacteria</taxon>
        <taxon>Pseudomonadati</taxon>
        <taxon>Pseudomonadota</taxon>
        <taxon>Alphaproteobacteria</taxon>
        <taxon>Parvularculales</taxon>
        <taxon>Parvularculaceae</taxon>
        <taxon>Parvularcula</taxon>
    </lineage>
</organism>
<evidence type="ECO:0000256" key="6">
    <source>
        <dbReference type="ARBA" id="ARBA00051388"/>
    </source>
</evidence>
<evidence type="ECO:0000313" key="15">
    <source>
        <dbReference type="EMBL" id="RFB01660.1"/>
    </source>
</evidence>
<dbReference type="Gene3D" id="1.20.140.10">
    <property type="entry name" value="Butyryl-CoA Dehydrogenase, subunit A, domain 3"/>
    <property type="match status" value="1"/>
</dbReference>
<comment type="caution">
    <text evidence="15">The sequence shown here is derived from an EMBL/GenBank/DDBJ whole genome shotgun (WGS) entry which is preliminary data.</text>
</comment>
<dbReference type="InterPro" id="IPR009075">
    <property type="entry name" value="AcylCo_DH/oxidase_C"/>
</dbReference>
<dbReference type="InterPro" id="IPR052166">
    <property type="entry name" value="Diverse_Acyl-CoA_DH"/>
</dbReference>
<dbReference type="AlphaFoldDB" id="A0A371R894"/>
<evidence type="ECO:0000256" key="5">
    <source>
        <dbReference type="ARBA" id="ARBA00023002"/>
    </source>
</evidence>
<evidence type="ECO:0000259" key="14">
    <source>
        <dbReference type="Pfam" id="PF12806"/>
    </source>
</evidence>
<dbReference type="FunFam" id="2.40.110.10:FF:000031">
    <property type="entry name" value="Acyl-CoA dehydrogenase, putative"/>
    <property type="match status" value="1"/>
</dbReference>
<evidence type="ECO:0000313" key="16">
    <source>
        <dbReference type="Proteomes" id="UP000264589"/>
    </source>
</evidence>
<evidence type="ECO:0000256" key="4">
    <source>
        <dbReference type="ARBA" id="ARBA00022827"/>
    </source>
</evidence>
<evidence type="ECO:0000256" key="10">
    <source>
        <dbReference type="RuleBase" id="RU362125"/>
    </source>
</evidence>
<dbReference type="GO" id="GO:0050660">
    <property type="term" value="F:flavin adenine dinucleotide binding"/>
    <property type="evidence" value="ECO:0007669"/>
    <property type="project" value="InterPro"/>
</dbReference>
<evidence type="ECO:0000259" key="12">
    <source>
        <dbReference type="Pfam" id="PF02770"/>
    </source>
</evidence>
<evidence type="ECO:0000256" key="9">
    <source>
        <dbReference type="ARBA" id="ARBA00069043"/>
    </source>
</evidence>
<keyword evidence="16" id="KW-1185">Reference proteome</keyword>
<dbReference type="InterPro" id="IPR009100">
    <property type="entry name" value="AcylCoA_DH/oxidase_NM_dom_sf"/>
</dbReference>
<evidence type="ECO:0000256" key="2">
    <source>
        <dbReference type="ARBA" id="ARBA00009347"/>
    </source>
</evidence>
<keyword evidence="3 10" id="KW-0285">Flavoprotein</keyword>
<dbReference type="InterPro" id="IPR025878">
    <property type="entry name" value="Acyl-CoA_dh-like_C_dom"/>
</dbReference>
<proteinExistence type="inferred from homology"/>
<feature type="domain" description="Acyl-CoA dehydrogenase/oxidase C-terminal" evidence="11">
    <location>
        <begin position="284"/>
        <end position="448"/>
    </location>
</feature>
<dbReference type="InterPro" id="IPR013786">
    <property type="entry name" value="AcylCoA_DH/ox_N"/>
</dbReference>
<sequence length="598" mass="64146">MPYQTPVKDMQFLLNHAANFDAVRETGAFEDLSPDLVEAVLTEAGKLADNVFAPLNWDSDQNGARLENGQVYTTPGFKEAYQQYVEGGWNALGFSSEFGGQDMPQTLALMVFEALCAGCLSLAMGFSLTTGAAKALFASGTDEQKKLFLPKLVSGEWAGTMNLSEPQAGSDLANIKCKAEPVGDGCYKIKGTKIWISYGDHDLTENICHLVLARLPDAPEGTRGISMFLVPKYRVDEDGNVGERNDVTIVSIEEKLGQHGSPTCVMSYGEHDECFGTLVGKEHEGLKNMFVMMNAARIDVGTQGYAVGERSFQKAAEYAHDRPQGREYGVKSGPAIPIVQHPDVRRNLMTMKALTDAGRAIGYASIVAYDVAHHSSDEETRRAAKEREELLTPLSKAFPTERVMEVTNLGIQIHGGMGFVEETGAAQFFRDSRISAIYEGTTGIQAIDLVGRKLGMGAGKLAYDFIEEAEALAAALSGSGHDGLGSIGENLQTALSGLKETTRFMVAAMAEDPETGLTGATPYLDQFGYVAGGYYLARSAFAAAGLAASGEDEPYHQGRIDVARFYAENLLPRATGLIPSVIAGKGTLPSADSQLFSA</sequence>
<protein>
    <recommendedName>
        <fullName evidence="9">3-methylmercaptopropionyl-CoA dehydrogenase</fullName>
        <ecNumber evidence="8">1.3.99.41</ecNumber>
    </recommendedName>
</protein>
<comment type="cofactor">
    <cofactor evidence="1 10">
        <name>FAD</name>
        <dbReference type="ChEBI" id="CHEBI:57692"/>
    </cofactor>
</comment>
<dbReference type="Pfam" id="PF02771">
    <property type="entry name" value="Acyl-CoA_dh_N"/>
    <property type="match status" value="1"/>
</dbReference>
<dbReference type="PANTHER" id="PTHR42803:SF1">
    <property type="entry name" value="BROAD-SPECIFICITY LINEAR ACYL-COA DEHYDROGENASE FADE5"/>
    <property type="match status" value="1"/>
</dbReference>
<accession>A0A371R894</accession>
<feature type="domain" description="Acyl-CoA oxidase/dehydrogenase middle" evidence="12">
    <location>
        <begin position="161"/>
        <end position="267"/>
    </location>
</feature>
<dbReference type="InterPro" id="IPR036250">
    <property type="entry name" value="AcylCo_DH-like_C"/>
</dbReference>
<dbReference type="InterPro" id="IPR046373">
    <property type="entry name" value="Acyl-CoA_Oxase/DH_mid-dom_sf"/>
</dbReference>
<dbReference type="InterPro" id="IPR037069">
    <property type="entry name" value="AcylCoA_DH/ox_N_sf"/>
</dbReference>
<comment type="function">
    <text evidence="7">Involved in the assimilation of dimethylsulphoniopropionate (DMSP), an important compound in the fixation of carbon in marine phytoplankton, by mediating the conversion of 3-(methylthio)propanoyl-CoA (MMPA-CoA) to 3-(methylthio)acryloyl-CoA (MTA-CoA).</text>
</comment>
<keyword evidence="4 10" id="KW-0274">FAD</keyword>
<dbReference type="SUPFAM" id="SSF47203">
    <property type="entry name" value="Acyl-CoA dehydrogenase C-terminal domain-like"/>
    <property type="match status" value="1"/>
</dbReference>
<dbReference type="EC" id="1.3.99.41" evidence="8"/>
<feature type="domain" description="Acetyl-CoA dehydrogenase-like C-terminal" evidence="14">
    <location>
        <begin position="466"/>
        <end position="588"/>
    </location>
</feature>
<dbReference type="Proteomes" id="UP000264589">
    <property type="component" value="Unassembled WGS sequence"/>
</dbReference>
<evidence type="ECO:0000259" key="13">
    <source>
        <dbReference type="Pfam" id="PF02771"/>
    </source>
</evidence>
<reference evidence="15 16" key="1">
    <citation type="submission" date="2018-08" db="EMBL/GenBank/DDBJ databases">
        <title>Parvularcula sp. SM1705, isolated from surface water of the South Sea China.</title>
        <authorList>
            <person name="Sun L."/>
        </authorList>
    </citation>
    <scope>NUCLEOTIDE SEQUENCE [LARGE SCALE GENOMIC DNA]</scope>
    <source>
        <strain evidence="15 16">SM1705</strain>
    </source>
</reference>
<gene>
    <name evidence="15" type="ORF">DX908_15410</name>
</gene>
<dbReference type="Gene3D" id="2.40.110.10">
    <property type="entry name" value="Butyryl-CoA Dehydrogenase, subunit A, domain 2"/>
    <property type="match status" value="1"/>
</dbReference>
<dbReference type="SUPFAM" id="SSF56645">
    <property type="entry name" value="Acyl-CoA dehydrogenase NM domain-like"/>
    <property type="match status" value="1"/>
</dbReference>
<name>A0A371R894_9PROT</name>
<evidence type="ECO:0000256" key="8">
    <source>
        <dbReference type="ARBA" id="ARBA00066694"/>
    </source>
</evidence>
<dbReference type="Pfam" id="PF02770">
    <property type="entry name" value="Acyl-CoA_dh_M"/>
    <property type="match status" value="1"/>
</dbReference>
<dbReference type="PANTHER" id="PTHR42803">
    <property type="entry name" value="ACYL-COA DEHYDROGENASE"/>
    <property type="match status" value="1"/>
</dbReference>
<evidence type="ECO:0000256" key="1">
    <source>
        <dbReference type="ARBA" id="ARBA00001974"/>
    </source>
</evidence>
<evidence type="ECO:0000259" key="11">
    <source>
        <dbReference type="Pfam" id="PF00441"/>
    </source>
</evidence>
<dbReference type="InParanoid" id="A0A371R894"/>
<comment type="catalytic activity">
    <reaction evidence="6">
        <text>3-(methylsulfanyl)propanoyl-CoA + oxidized [electron-transfer flavoprotein] + H(+) = 3-(methylsulfanyl)acryloyl-CoA + reduced [electron-transfer flavoprotein]</text>
        <dbReference type="Rhea" id="RHEA:52612"/>
        <dbReference type="Rhea" id="RHEA-COMP:10685"/>
        <dbReference type="Rhea" id="RHEA-COMP:10686"/>
        <dbReference type="ChEBI" id="CHEBI:15378"/>
        <dbReference type="ChEBI" id="CHEBI:57692"/>
        <dbReference type="ChEBI" id="CHEBI:58307"/>
        <dbReference type="ChEBI" id="CHEBI:82815"/>
        <dbReference type="ChEBI" id="CHEBI:84994"/>
        <dbReference type="EC" id="1.3.99.41"/>
    </reaction>
    <physiologicalReaction direction="left-to-right" evidence="6">
        <dbReference type="Rhea" id="RHEA:52613"/>
    </physiologicalReaction>
</comment>
<feature type="domain" description="Acyl-CoA dehydrogenase/oxidase N-terminal" evidence="13">
    <location>
        <begin position="78"/>
        <end position="156"/>
    </location>
</feature>
<dbReference type="Pfam" id="PF00441">
    <property type="entry name" value="Acyl-CoA_dh_1"/>
    <property type="match status" value="1"/>
</dbReference>
<evidence type="ECO:0000256" key="7">
    <source>
        <dbReference type="ARBA" id="ARBA00058683"/>
    </source>
</evidence>
<evidence type="ECO:0000256" key="3">
    <source>
        <dbReference type="ARBA" id="ARBA00022630"/>
    </source>
</evidence>